<sequence length="729" mass="84203">MARTVSSVSSETIQGDGRPLEQSMFVIPQATRPRPVPPGRPLDDPRLYFNRELSWIDFNWRVLYQALDPRVPLLERVRFLAITSSNLDEFFRKRYGGLKRQEAAGVRQLSPDGRTPTEQLRLIREALRPMYTCMYRLWCEELRPLLAREAGVHVLDYAQLTRAQRRYLARYFEEQIFPVLTPLAVDPGHPFPLISNLSLSLAVLLRHPKQGGEHFARVKVPTDRGRWVPLPQPLHFVPLEEVVRHHLPEVFRGMEVQGAWAFRITRNADVRRAEEEAEDLIAMIAEELRERRFAPVVRMEVERSMPERVRKLLMEELELDPDDLFEVDGPIDLSDCLALAALDLPAFRYEPWEPVIPPALAHEGETQDQRTIFDILRQRDVLVHHPYESFAASVQRFLEEAADDPHVLAIKQTLYRTSSDSPIMKALMRAAEHGKQVAVLVEVKARFDEENNIEWGQQLERAGVHVTYGLVGLKTHAKVTLVVREEDGRLRTYGHIGTGNYNPETARQYADLGLLTGREDIGRDLVNLFHFLTGYAPEQQYEKLLVAPRDLRPALVQLIRQEVRHHQQHGNGRIIAKMNGLDDVGIIQELYRASQAGVRIDLIVRGPCRLRPGLKGYSETIRVLSIVGRFLEHSRVYYFHNNGNPLVYIGSADWMRRNLDDRVEVLVPVEEPRLRQRLIHILQLALEDYRTAWELQPDGRYVLRTPRSEQEAQGFQERLMELARSRART</sequence>
<dbReference type="RefSeq" id="WP_072713767.1">
    <property type="nucleotide sequence ID" value="NZ_FRAU01000001.1"/>
</dbReference>
<dbReference type="FunFam" id="3.30.870.10:FF:000001">
    <property type="entry name" value="Polyphosphate kinase"/>
    <property type="match status" value="1"/>
</dbReference>
<comment type="catalytic activity">
    <reaction evidence="8 9">
        <text>[phosphate](n) + ATP = [phosphate](n+1) + ADP</text>
        <dbReference type="Rhea" id="RHEA:19573"/>
        <dbReference type="Rhea" id="RHEA-COMP:9859"/>
        <dbReference type="Rhea" id="RHEA-COMP:14280"/>
        <dbReference type="ChEBI" id="CHEBI:16838"/>
        <dbReference type="ChEBI" id="CHEBI:30616"/>
        <dbReference type="ChEBI" id="CHEBI:456216"/>
        <dbReference type="EC" id="2.7.4.1"/>
    </reaction>
</comment>
<dbReference type="GO" id="GO:0046872">
    <property type="term" value="F:metal ion binding"/>
    <property type="evidence" value="ECO:0007669"/>
    <property type="project" value="UniProtKB-KW"/>
</dbReference>
<comment type="PTM">
    <text evidence="8 9">An intermediate of this reaction is the autophosphorylated ppk in which a phosphate is covalently linked to a histidine residue through a N-P bond.</text>
</comment>
<dbReference type="PROSITE" id="PS50035">
    <property type="entry name" value="PLD"/>
    <property type="match status" value="1"/>
</dbReference>
<feature type="binding site" evidence="8">
    <location>
        <position position="605"/>
    </location>
    <ligand>
        <name>ATP</name>
        <dbReference type="ChEBI" id="CHEBI:30616"/>
    </ligand>
</feature>
<dbReference type="NCBIfam" id="NF003917">
    <property type="entry name" value="PRK05443.1-1"/>
    <property type="match status" value="1"/>
</dbReference>
<gene>
    <name evidence="8" type="primary">ppk</name>
    <name evidence="11" type="ORF">SAMN04488087_0008</name>
</gene>
<feature type="binding site" evidence="8">
    <location>
        <position position="416"/>
    </location>
    <ligand>
        <name>Mg(2+)</name>
        <dbReference type="ChEBI" id="CHEBI:18420"/>
    </ligand>
</feature>
<evidence type="ECO:0000256" key="2">
    <source>
        <dbReference type="ARBA" id="ARBA00022679"/>
    </source>
</evidence>
<dbReference type="InterPro" id="IPR036832">
    <property type="entry name" value="PPK_N_dom_sf"/>
</dbReference>
<dbReference type="Gene3D" id="3.30.1840.10">
    <property type="entry name" value="Polyphosphate kinase middle domain"/>
    <property type="match status" value="1"/>
</dbReference>
<accession>A0A1M6P302</accession>
<protein>
    <recommendedName>
        <fullName evidence="8 9">Polyphosphate kinase</fullName>
        <ecNumber evidence="8 9">2.7.4.1</ecNumber>
    </recommendedName>
    <alternativeName>
        <fullName evidence="8">ATP-polyphosphate phosphotransferase</fullName>
    </alternativeName>
    <alternativeName>
        <fullName evidence="8">Polyphosphoric acid kinase</fullName>
    </alternativeName>
</protein>
<name>A0A1M6P302_9BACT</name>
<dbReference type="SUPFAM" id="SSF143724">
    <property type="entry name" value="PHP14-like"/>
    <property type="match status" value="1"/>
</dbReference>
<keyword evidence="1 8" id="KW-0597">Phosphoprotein</keyword>
<dbReference type="InterPro" id="IPR003414">
    <property type="entry name" value="PP_kinase"/>
</dbReference>
<dbReference type="SUPFAM" id="SSF56024">
    <property type="entry name" value="Phospholipase D/nuclease"/>
    <property type="match status" value="2"/>
</dbReference>
<feature type="binding site" evidence="8">
    <location>
        <position position="86"/>
    </location>
    <ligand>
        <name>ATP</name>
        <dbReference type="ChEBI" id="CHEBI:30616"/>
    </ligand>
</feature>
<evidence type="ECO:0000256" key="3">
    <source>
        <dbReference type="ARBA" id="ARBA00022723"/>
    </source>
</evidence>
<evidence type="ECO:0000256" key="5">
    <source>
        <dbReference type="ARBA" id="ARBA00022777"/>
    </source>
</evidence>
<dbReference type="EMBL" id="FRAU01000001">
    <property type="protein sequence ID" value="SHK02273.1"/>
    <property type="molecule type" value="Genomic_DNA"/>
</dbReference>
<reference evidence="12" key="1">
    <citation type="submission" date="2016-11" db="EMBL/GenBank/DDBJ databases">
        <authorList>
            <person name="Varghese N."/>
            <person name="Submissions S."/>
        </authorList>
    </citation>
    <scope>NUCLEOTIDE SEQUENCE [LARGE SCALE GENOMIC DNA]</scope>
    <source>
        <strain evidence="12">DSM 22212</strain>
    </source>
</reference>
<evidence type="ECO:0000256" key="9">
    <source>
        <dbReference type="RuleBase" id="RU003800"/>
    </source>
</evidence>
<dbReference type="CDD" id="cd09165">
    <property type="entry name" value="PLDc_PaPPK1_C1_like"/>
    <property type="match status" value="1"/>
</dbReference>
<dbReference type="Proteomes" id="UP000185812">
    <property type="component" value="Unassembled WGS sequence"/>
</dbReference>
<dbReference type="AlphaFoldDB" id="A0A1M6P302"/>
<evidence type="ECO:0000256" key="6">
    <source>
        <dbReference type="ARBA" id="ARBA00022840"/>
    </source>
</evidence>
<dbReference type="InterPro" id="IPR024953">
    <property type="entry name" value="PP_kinase_middle"/>
</dbReference>
<dbReference type="Pfam" id="PF13089">
    <property type="entry name" value="PP_kinase_N"/>
    <property type="match status" value="1"/>
</dbReference>
<dbReference type="InterPro" id="IPR001736">
    <property type="entry name" value="PLipase_D/transphosphatidylase"/>
</dbReference>
<dbReference type="Pfam" id="PF02503">
    <property type="entry name" value="PP_kinase"/>
    <property type="match status" value="1"/>
</dbReference>
<keyword evidence="5 8" id="KW-0418">Kinase</keyword>
<keyword evidence="4 8" id="KW-0547">Nucleotide-binding</keyword>
<dbReference type="OrthoDB" id="9761456at2"/>
<feature type="binding site" evidence="8">
    <location>
        <position position="446"/>
    </location>
    <ligand>
        <name>Mg(2+)</name>
        <dbReference type="ChEBI" id="CHEBI:18420"/>
    </ligand>
</feature>
<dbReference type="Pfam" id="PF13090">
    <property type="entry name" value="PP_kinase_C"/>
    <property type="match status" value="1"/>
</dbReference>
<evidence type="ECO:0000256" key="4">
    <source>
        <dbReference type="ARBA" id="ARBA00022741"/>
    </source>
</evidence>
<dbReference type="SUPFAM" id="SSF140356">
    <property type="entry name" value="PPK N-terminal domain-like"/>
    <property type="match status" value="1"/>
</dbReference>
<dbReference type="PANTHER" id="PTHR30218:SF0">
    <property type="entry name" value="POLYPHOSPHATE KINASE"/>
    <property type="match status" value="1"/>
</dbReference>
<dbReference type="EC" id="2.7.4.1" evidence="8 9"/>
<evidence type="ECO:0000259" key="10">
    <source>
        <dbReference type="PROSITE" id="PS50035"/>
    </source>
</evidence>
<dbReference type="GO" id="GO:0006799">
    <property type="term" value="P:polyphosphate biosynthetic process"/>
    <property type="evidence" value="ECO:0007669"/>
    <property type="project" value="UniProtKB-UniRule"/>
</dbReference>
<dbReference type="NCBIfam" id="NF003918">
    <property type="entry name" value="PRK05443.1-2"/>
    <property type="match status" value="1"/>
</dbReference>
<feature type="binding site" evidence="8">
    <location>
        <position position="509"/>
    </location>
    <ligand>
        <name>ATP</name>
        <dbReference type="ChEBI" id="CHEBI:30616"/>
    </ligand>
</feature>
<keyword evidence="6 8" id="KW-0067">ATP-binding</keyword>
<keyword evidence="7 8" id="KW-0460">Magnesium</keyword>
<feature type="binding site" evidence="8">
    <location>
        <position position="633"/>
    </location>
    <ligand>
        <name>ATP</name>
        <dbReference type="ChEBI" id="CHEBI:30616"/>
    </ligand>
</feature>
<dbReference type="CDD" id="cd09168">
    <property type="entry name" value="PLDc_PaPPK1_C2_like"/>
    <property type="match status" value="1"/>
</dbReference>
<evidence type="ECO:0000256" key="1">
    <source>
        <dbReference type="ARBA" id="ARBA00022553"/>
    </source>
</evidence>
<dbReference type="HAMAP" id="MF_00347">
    <property type="entry name" value="Polyphosphate_kinase"/>
    <property type="match status" value="1"/>
</dbReference>
<dbReference type="InterPro" id="IPR025198">
    <property type="entry name" value="PPK_N_dom"/>
</dbReference>
<dbReference type="InterPro" id="IPR036830">
    <property type="entry name" value="PP_kinase_middle_dom_sf"/>
</dbReference>
<dbReference type="PIRSF" id="PIRSF015589">
    <property type="entry name" value="PP_kinase"/>
    <property type="match status" value="1"/>
</dbReference>
<dbReference type="Gene3D" id="3.30.870.10">
    <property type="entry name" value="Endonuclease Chain A"/>
    <property type="match status" value="2"/>
</dbReference>
<dbReference type="Pfam" id="PF17941">
    <property type="entry name" value="PP_kinase_C_1"/>
    <property type="match status" value="1"/>
</dbReference>
<keyword evidence="3 8" id="KW-0479">Metal-binding</keyword>
<comment type="similarity">
    <text evidence="8 9">Belongs to the polyphosphate kinase 1 (PPK1) family.</text>
</comment>
<evidence type="ECO:0000256" key="7">
    <source>
        <dbReference type="ARBA" id="ARBA00022842"/>
    </source>
</evidence>
<comment type="function">
    <text evidence="8 9">Catalyzes the reversible transfer of the terminal phosphate of ATP to form a long-chain polyphosphate (polyP).</text>
</comment>
<dbReference type="PANTHER" id="PTHR30218">
    <property type="entry name" value="POLYPHOSPHATE KINASE"/>
    <property type="match status" value="1"/>
</dbReference>
<dbReference type="InterPro" id="IPR041108">
    <property type="entry name" value="PP_kinase_C_1"/>
</dbReference>
<dbReference type="Gene3D" id="1.20.58.310">
    <property type="entry name" value="Polyphosphate kinase N-terminal domain"/>
    <property type="match status" value="1"/>
</dbReference>
<dbReference type="STRING" id="633813.SAMN04488087_0008"/>
<organism evidence="11 12">
    <name type="scientific">Rhodothermus profundi</name>
    <dbReference type="NCBI Taxonomy" id="633813"/>
    <lineage>
        <taxon>Bacteria</taxon>
        <taxon>Pseudomonadati</taxon>
        <taxon>Rhodothermota</taxon>
        <taxon>Rhodothermia</taxon>
        <taxon>Rhodothermales</taxon>
        <taxon>Rhodothermaceae</taxon>
        <taxon>Rhodothermus</taxon>
    </lineage>
</organism>
<evidence type="ECO:0000256" key="8">
    <source>
        <dbReference type="HAMAP-Rule" id="MF_00347"/>
    </source>
</evidence>
<dbReference type="GO" id="GO:0008976">
    <property type="term" value="F:polyphosphate kinase activity"/>
    <property type="evidence" value="ECO:0007669"/>
    <property type="project" value="UniProtKB-UniRule"/>
</dbReference>
<dbReference type="NCBIfam" id="NF003921">
    <property type="entry name" value="PRK05443.2-2"/>
    <property type="match status" value="1"/>
</dbReference>
<proteinExistence type="inferred from homology"/>
<dbReference type="GO" id="GO:0009358">
    <property type="term" value="C:polyphosphate kinase complex"/>
    <property type="evidence" value="ECO:0007669"/>
    <property type="project" value="InterPro"/>
</dbReference>
<keyword evidence="2 8" id="KW-0808">Transferase</keyword>
<dbReference type="NCBIfam" id="TIGR03705">
    <property type="entry name" value="poly_P_kin"/>
    <property type="match status" value="1"/>
</dbReference>
<evidence type="ECO:0000313" key="12">
    <source>
        <dbReference type="Proteomes" id="UP000185812"/>
    </source>
</evidence>
<comment type="cofactor">
    <cofactor evidence="8">
        <name>Mg(2+)</name>
        <dbReference type="ChEBI" id="CHEBI:18420"/>
    </cofactor>
</comment>
<keyword evidence="12" id="KW-1185">Reference proteome</keyword>
<evidence type="ECO:0000313" key="11">
    <source>
        <dbReference type="EMBL" id="SHK02273.1"/>
    </source>
</evidence>
<feature type="domain" description="PLD phosphodiesterase" evidence="10">
    <location>
        <begin position="628"/>
        <end position="658"/>
    </location>
</feature>
<feature type="active site" description="Phosphohistidine intermediate" evidence="8">
    <location>
        <position position="476"/>
    </location>
</feature>
<dbReference type="InterPro" id="IPR025200">
    <property type="entry name" value="PPK_C_dom2"/>
</dbReference>
<dbReference type="GO" id="GO:0005524">
    <property type="term" value="F:ATP binding"/>
    <property type="evidence" value="ECO:0007669"/>
    <property type="project" value="UniProtKB-KW"/>
</dbReference>